<proteinExistence type="inferred from homology"/>
<dbReference type="PANTHER" id="PTHR32438:SF5">
    <property type="entry name" value="4-ALPHA-GLUCANOTRANSFERASE DPE1, CHLOROPLASTIC_AMYLOPLASTIC"/>
    <property type="match status" value="1"/>
</dbReference>
<dbReference type="KEGG" id="amur:ADH66_02560"/>
<feature type="compositionally biased region" description="Basic residues" evidence="11">
    <location>
        <begin position="499"/>
        <end position="513"/>
    </location>
</feature>
<evidence type="ECO:0000256" key="10">
    <source>
        <dbReference type="RuleBase" id="RU361207"/>
    </source>
</evidence>
<comment type="similarity">
    <text evidence="2 10">Belongs to the disproportionating enzyme family.</text>
</comment>
<evidence type="ECO:0000256" key="11">
    <source>
        <dbReference type="SAM" id="MobiDB-lite"/>
    </source>
</evidence>
<evidence type="ECO:0000256" key="5">
    <source>
        <dbReference type="ARBA" id="ARBA00022676"/>
    </source>
</evidence>
<dbReference type="RefSeq" id="WP_066541687.1">
    <property type="nucleotide sequence ID" value="NZ_CP021422.1"/>
</dbReference>
<evidence type="ECO:0000256" key="3">
    <source>
        <dbReference type="ARBA" id="ARBA00012560"/>
    </source>
</evidence>
<dbReference type="GO" id="GO:0004134">
    <property type="term" value="F:4-alpha-glucanotransferase activity"/>
    <property type="evidence" value="ECO:0007669"/>
    <property type="project" value="UniProtKB-EC"/>
</dbReference>
<keyword evidence="5 10" id="KW-0328">Glycosyltransferase</keyword>
<evidence type="ECO:0000256" key="9">
    <source>
        <dbReference type="ARBA" id="ARBA00031501"/>
    </source>
</evidence>
<reference evidence="14" key="2">
    <citation type="submission" date="2017-05" db="EMBL/GenBank/DDBJ databases">
        <title>Improved OligoMM genomes.</title>
        <authorList>
            <person name="Garzetti D."/>
        </authorList>
    </citation>
    <scope>NUCLEOTIDE SEQUENCE [LARGE SCALE GENOMIC DNA]</scope>
    <source>
        <strain evidence="14">KB18</strain>
    </source>
</reference>
<dbReference type="InterPro" id="IPR003385">
    <property type="entry name" value="Glyco_hydro_77"/>
</dbReference>
<dbReference type="Gene3D" id="3.20.20.80">
    <property type="entry name" value="Glycosidases"/>
    <property type="match status" value="1"/>
</dbReference>
<feature type="region of interest" description="Disordered" evidence="11">
    <location>
        <begin position="492"/>
        <end position="513"/>
    </location>
</feature>
<evidence type="ECO:0000256" key="2">
    <source>
        <dbReference type="ARBA" id="ARBA00005684"/>
    </source>
</evidence>
<dbReference type="AlphaFoldDB" id="A0A1Z2XMF5"/>
<name>A0A1Z2XMF5_9FIRM</name>
<dbReference type="SUPFAM" id="SSF51445">
    <property type="entry name" value="(Trans)glycosidases"/>
    <property type="match status" value="1"/>
</dbReference>
<dbReference type="InterPro" id="IPR017853">
    <property type="entry name" value="GH"/>
</dbReference>
<accession>A0A1Z2XMF5</accession>
<evidence type="ECO:0000313" key="12">
    <source>
        <dbReference type="EMBL" id="ASB39638.1"/>
    </source>
</evidence>
<evidence type="ECO:0000256" key="8">
    <source>
        <dbReference type="ARBA" id="ARBA00031423"/>
    </source>
</evidence>
<evidence type="ECO:0000313" key="14">
    <source>
        <dbReference type="Proteomes" id="UP000196710"/>
    </source>
</evidence>
<dbReference type="NCBIfam" id="NF011080">
    <property type="entry name" value="PRK14508.1-3"/>
    <property type="match status" value="1"/>
</dbReference>
<dbReference type="GO" id="GO:0005975">
    <property type="term" value="P:carbohydrate metabolic process"/>
    <property type="evidence" value="ECO:0007669"/>
    <property type="project" value="InterPro"/>
</dbReference>
<sequence length="513" mass="58049">MKRRAGILLPVSSLPSKYGIGSLGKAARDWVDFLARAKQGFWQVLPMGPTGFGNSPYQSFSAFAGEPIYIDLDLLVEDGLINGKKLKKSGWGEDPGRVDYDAVRKAREPLLRKAFDNFKKDKALSRFRNQNAAWIEDYALFMALKSAHEGRPWYQWEEDIRLRKPAAMKRAKKELEGEISYHVFTQYLFFGQWEKVKKYANKKGVSIIGDTPIYVSGDSSDVWANPGQFQLDADNNPTVVAGCPPDAFSEDGQLWGNPIYRWDLMKKEGYSWWIECIKAKLSMFDVLRIDHFRGFESYWAMPYGDETARGGKWVKGPGYDFISAINKAVPGAPIIAEDLGYLTPAVKTLLKRSTYPGMKVLHFAFTSWEDSSYLPHNYGTHCVVYTGTHDNDTTLGWIRHAPEGDLEMAKDYLGFTDEEQGVWCFIRAALTSVGDLAVVPMQDYLVLGSEARMNAPSTVSPMNWSWRMEKGANTKELAEKIARLTIITARAEMEEPKNDKKRTGKKAKRKKSE</sequence>
<protein>
    <recommendedName>
        <fullName evidence="4 10">4-alpha-glucanotransferase</fullName>
        <ecNumber evidence="3 10">2.4.1.25</ecNumber>
    </recommendedName>
    <alternativeName>
        <fullName evidence="8 10">Amylomaltase</fullName>
    </alternativeName>
    <alternativeName>
        <fullName evidence="9 10">Disproportionating enzyme</fullName>
    </alternativeName>
</protein>
<evidence type="ECO:0000256" key="1">
    <source>
        <dbReference type="ARBA" id="ARBA00000439"/>
    </source>
</evidence>
<dbReference type="PANTHER" id="PTHR32438">
    <property type="entry name" value="4-ALPHA-GLUCANOTRANSFERASE DPE1, CHLOROPLASTIC/AMYLOPLASTIC"/>
    <property type="match status" value="1"/>
</dbReference>
<dbReference type="Proteomes" id="UP000196710">
    <property type="component" value="Chromosome"/>
</dbReference>
<evidence type="ECO:0000256" key="6">
    <source>
        <dbReference type="ARBA" id="ARBA00022679"/>
    </source>
</evidence>
<evidence type="ECO:0000256" key="4">
    <source>
        <dbReference type="ARBA" id="ARBA00020295"/>
    </source>
</evidence>
<dbReference type="EC" id="2.4.1.25" evidence="3 10"/>
<dbReference type="Proteomes" id="UP000596035">
    <property type="component" value="Chromosome"/>
</dbReference>
<dbReference type="EMBL" id="CP021422">
    <property type="protein sequence ID" value="ASB39638.1"/>
    <property type="molecule type" value="Genomic_DNA"/>
</dbReference>
<dbReference type="Pfam" id="PF02446">
    <property type="entry name" value="Glyco_hydro_77"/>
    <property type="match status" value="1"/>
</dbReference>
<gene>
    <name evidence="13" type="primary">malQ</name>
    <name evidence="12" type="ORF">ADH66_02560</name>
    <name evidence="13" type="ORF">I5Q82_12610</name>
</gene>
<evidence type="ECO:0000256" key="7">
    <source>
        <dbReference type="ARBA" id="ARBA00023277"/>
    </source>
</evidence>
<reference evidence="12" key="1">
    <citation type="journal article" date="2017" name="Genome Announc.">
        <title>High-Quality Whole-Genome Sequences of the Oligo-Mouse-Microbiota Bacterial Community.</title>
        <authorList>
            <person name="Garzetti D."/>
            <person name="Brugiroux S."/>
            <person name="Bunk B."/>
            <person name="Pukall R."/>
            <person name="McCoy K.D."/>
            <person name="Macpherson A.J."/>
            <person name="Stecher B."/>
        </authorList>
    </citation>
    <scope>NUCLEOTIDE SEQUENCE</scope>
    <source>
        <strain evidence="12">KB18</strain>
    </source>
</reference>
<keyword evidence="6 10" id="KW-0808">Transferase</keyword>
<organism evidence="13 15">
    <name type="scientific">Acutalibacter muris</name>
    <dbReference type="NCBI Taxonomy" id="1796620"/>
    <lineage>
        <taxon>Bacteria</taxon>
        <taxon>Bacillati</taxon>
        <taxon>Bacillota</taxon>
        <taxon>Clostridia</taxon>
        <taxon>Eubacteriales</taxon>
        <taxon>Acutalibacteraceae</taxon>
        <taxon>Acutalibacter</taxon>
    </lineage>
</organism>
<dbReference type="NCBIfam" id="TIGR00217">
    <property type="entry name" value="malQ"/>
    <property type="match status" value="1"/>
</dbReference>
<evidence type="ECO:0000313" key="13">
    <source>
        <dbReference type="EMBL" id="QQR32090.1"/>
    </source>
</evidence>
<comment type="catalytic activity">
    <reaction evidence="1 10">
        <text>Transfers a segment of a (1-&gt;4)-alpha-D-glucan to a new position in an acceptor, which may be glucose or a (1-&gt;4)-alpha-D-glucan.</text>
        <dbReference type="EC" id="2.4.1.25"/>
    </reaction>
</comment>
<evidence type="ECO:0000313" key="15">
    <source>
        <dbReference type="Proteomes" id="UP000596035"/>
    </source>
</evidence>
<keyword evidence="7 10" id="KW-0119">Carbohydrate metabolism</keyword>
<dbReference type="EMBL" id="CP065321">
    <property type="protein sequence ID" value="QQR32090.1"/>
    <property type="molecule type" value="Genomic_DNA"/>
</dbReference>
<keyword evidence="14" id="KW-1185">Reference proteome</keyword>
<reference evidence="13 15" key="3">
    <citation type="submission" date="2020-11" db="EMBL/GenBank/DDBJ databases">
        <title>Closed and high quality bacterial genomes of the OMM12 community.</title>
        <authorList>
            <person name="Marbouty M."/>
            <person name="Lamy-Besnier Q."/>
            <person name="Debarbieux L."/>
            <person name="Koszul R."/>
        </authorList>
    </citation>
    <scope>NUCLEOTIDE SEQUENCE [LARGE SCALE GENOMIC DNA]</scope>
    <source>
        <strain evidence="13 15">KB18</strain>
    </source>
</reference>